<dbReference type="SUPFAM" id="SSF161111">
    <property type="entry name" value="Cation efflux protein transmembrane domain-like"/>
    <property type="match status" value="1"/>
</dbReference>
<organism evidence="10 11">
    <name type="scientific">Pelomicrobium methylotrophicum</name>
    <dbReference type="NCBI Taxonomy" id="2602750"/>
    <lineage>
        <taxon>Bacteria</taxon>
        <taxon>Pseudomonadati</taxon>
        <taxon>Pseudomonadota</taxon>
        <taxon>Hydrogenophilia</taxon>
        <taxon>Hydrogenophilia incertae sedis</taxon>
        <taxon>Pelomicrobium</taxon>
    </lineage>
</organism>
<dbReference type="GO" id="GO:0008324">
    <property type="term" value="F:monoatomic cation transmembrane transporter activity"/>
    <property type="evidence" value="ECO:0007669"/>
    <property type="project" value="InterPro"/>
</dbReference>
<keyword evidence="5 7" id="KW-1133">Transmembrane helix</keyword>
<dbReference type="InParanoid" id="A0A5C7EL73"/>
<dbReference type="InterPro" id="IPR002524">
    <property type="entry name" value="Cation_efflux"/>
</dbReference>
<keyword evidence="3" id="KW-0813">Transport</keyword>
<feature type="transmembrane region" description="Helical" evidence="7">
    <location>
        <begin position="93"/>
        <end position="115"/>
    </location>
</feature>
<keyword evidence="4 7" id="KW-0812">Transmembrane</keyword>
<dbReference type="Proteomes" id="UP000321201">
    <property type="component" value="Unassembled WGS sequence"/>
</dbReference>
<accession>A0A5C7EL73</accession>
<evidence type="ECO:0000313" key="11">
    <source>
        <dbReference type="Proteomes" id="UP000321201"/>
    </source>
</evidence>
<dbReference type="OrthoDB" id="9806522at2"/>
<dbReference type="AlphaFoldDB" id="A0A5C7EL73"/>
<evidence type="ECO:0000256" key="5">
    <source>
        <dbReference type="ARBA" id="ARBA00022989"/>
    </source>
</evidence>
<protein>
    <submittedName>
        <fullName evidence="10">Cation transporter</fullName>
    </submittedName>
</protein>
<comment type="caution">
    <text evidence="10">The sequence shown here is derived from an EMBL/GenBank/DDBJ whole genome shotgun (WGS) entry which is preliminary data.</text>
</comment>
<evidence type="ECO:0000259" key="9">
    <source>
        <dbReference type="Pfam" id="PF16916"/>
    </source>
</evidence>
<evidence type="ECO:0000256" key="1">
    <source>
        <dbReference type="ARBA" id="ARBA00004141"/>
    </source>
</evidence>
<dbReference type="GO" id="GO:0016020">
    <property type="term" value="C:membrane"/>
    <property type="evidence" value="ECO:0007669"/>
    <property type="project" value="UniProtKB-SubCell"/>
</dbReference>
<dbReference type="Gene3D" id="3.30.70.1350">
    <property type="entry name" value="Cation efflux protein, cytoplasmic domain"/>
    <property type="match status" value="1"/>
</dbReference>
<dbReference type="Gene3D" id="1.20.1510.10">
    <property type="entry name" value="Cation efflux protein transmembrane domain"/>
    <property type="match status" value="1"/>
</dbReference>
<evidence type="ECO:0000256" key="2">
    <source>
        <dbReference type="ARBA" id="ARBA00008114"/>
    </source>
</evidence>
<keyword evidence="11" id="KW-1185">Reference proteome</keyword>
<keyword evidence="6 7" id="KW-0472">Membrane</keyword>
<evidence type="ECO:0000259" key="8">
    <source>
        <dbReference type="Pfam" id="PF01545"/>
    </source>
</evidence>
<dbReference type="FunFam" id="1.20.1510.10:FF:000006">
    <property type="entry name" value="Divalent cation efflux transporter"/>
    <property type="match status" value="1"/>
</dbReference>
<reference evidence="10 11" key="1">
    <citation type="submission" date="2019-08" db="EMBL/GenBank/DDBJ databases">
        <title>Pelomicrobium methylotrophicum gen. nov., sp. nov. a moderately thermophilic, facultatively anaerobic, lithoautotrophic and methylotrophic bacterium isolated from a terrestrial mud volcano.</title>
        <authorList>
            <person name="Slobodkina G.B."/>
            <person name="Merkel A.Y."/>
            <person name="Slobodkin A.I."/>
        </authorList>
    </citation>
    <scope>NUCLEOTIDE SEQUENCE [LARGE SCALE GENOMIC DNA]</scope>
    <source>
        <strain evidence="10 11">SM250</strain>
    </source>
</reference>
<evidence type="ECO:0000313" key="10">
    <source>
        <dbReference type="EMBL" id="TXF13390.1"/>
    </source>
</evidence>
<feature type="transmembrane region" description="Helical" evidence="7">
    <location>
        <begin position="175"/>
        <end position="208"/>
    </location>
</feature>
<comment type="similarity">
    <text evidence="2">Belongs to the cation diffusion facilitator (CDF) transporter (TC 2.A.4) family.</text>
</comment>
<dbReference type="InterPro" id="IPR036837">
    <property type="entry name" value="Cation_efflux_CTD_sf"/>
</dbReference>
<evidence type="ECO:0000256" key="3">
    <source>
        <dbReference type="ARBA" id="ARBA00022448"/>
    </source>
</evidence>
<dbReference type="InterPro" id="IPR058533">
    <property type="entry name" value="Cation_efflux_TM"/>
</dbReference>
<dbReference type="RefSeq" id="WP_147798564.1">
    <property type="nucleotide sequence ID" value="NZ_VPFL01000002.1"/>
</dbReference>
<proteinExistence type="inferred from homology"/>
<dbReference type="Pfam" id="PF01545">
    <property type="entry name" value="Cation_efflux"/>
    <property type="match status" value="1"/>
</dbReference>
<dbReference type="SUPFAM" id="SSF160240">
    <property type="entry name" value="Cation efflux protein cytoplasmic domain-like"/>
    <property type="match status" value="1"/>
</dbReference>
<feature type="transmembrane region" description="Helical" evidence="7">
    <location>
        <begin position="26"/>
        <end position="46"/>
    </location>
</feature>
<gene>
    <name evidence="10" type="ORF">FR698_02310</name>
</gene>
<dbReference type="InterPro" id="IPR027469">
    <property type="entry name" value="Cation_efflux_TMD_sf"/>
</dbReference>
<evidence type="ECO:0000256" key="4">
    <source>
        <dbReference type="ARBA" id="ARBA00022692"/>
    </source>
</evidence>
<dbReference type="InterPro" id="IPR050291">
    <property type="entry name" value="CDF_Transporter"/>
</dbReference>
<dbReference type="InterPro" id="IPR027470">
    <property type="entry name" value="Cation_efflux_CTD"/>
</dbReference>
<feature type="domain" description="Cation efflux protein cytoplasmic" evidence="9">
    <location>
        <begin position="223"/>
        <end position="300"/>
    </location>
</feature>
<evidence type="ECO:0000256" key="7">
    <source>
        <dbReference type="SAM" id="Phobius"/>
    </source>
</evidence>
<comment type="subcellular location">
    <subcellularLocation>
        <location evidence="1">Membrane</location>
        <topology evidence="1">Multi-pass membrane protein</topology>
    </subcellularLocation>
</comment>
<dbReference type="FunCoup" id="A0A5C7EL73">
    <property type="interactions" value="318"/>
</dbReference>
<feature type="domain" description="Cation efflux protein transmembrane" evidence="8">
    <location>
        <begin position="26"/>
        <end position="219"/>
    </location>
</feature>
<feature type="transmembrane region" description="Helical" evidence="7">
    <location>
        <begin position="127"/>
        <end position="149"/>
    </location>
</feature>
<dbReference type="PANTHER" id="PTHR43840">
    <property type="entry name" value="MITOCHONDRIAL METAL TRANSPORTER 1-RELATED"/>
    <property type="match status" value="1"/>
</dbReference>
<name>A0A5C7EL73_9PROT</name>
<evidence type="ECO:0000256" key="6">
    <source>
        <dbReference type="ARBA" id="ARBA00023136"/>
    </source>
</evidence>
<dbReference type="PANTHER" id="PTHR43840:SF15">
    <property type="entry name" value="MITOCHONDRIAL METAL TRANSPORTER 1-RELATED"/>
    <property type="match status" value="1"/>
</dbReference>
<dbReference type="EMBL" id="VPFL01000002">
    <property type="protein sequence ID" value="TXF13390.1"/>
    <property type="molecule type" value="Genomic_DNA"/>
</dbReference>
<dbReference type="Pfam" id="PF16916">
    <property type="entry name" value="ZT_dimer"/>
    <property type="match status" value="1"/>
</dbReference>
<dbReference type="NCBIfam" id="TIGR01297">
    <property type="entry name" value="CDF"/>
    <property type="match status" value="1"/>
</dbReference>
<sequence length="389" mass="42591">MNVPESVSPFAVTDLARYQAARRSTLVSMAVNVGLTVLQIAVGFFARSQALIADGLHSLSDLLSDFLVLWANRHSAKAADQEHPYGHRRIETAATLLLGVFLVGLGIALMLAAGIRLQDPGNLTRVHYAALVMAVVTLVAKEGLFRYLLAVAKRLRSQMLAANAWHSRSDAASSLVVVVGVAGNLLGLTFLDLLAAAVVGFLIVHMGWRLGYGALQELVDTGLSEEELAKIRATLISTPGVRGLHELRTRRMADQALVDAHILVDPRISVSEGHYIAEQARSRVLAQHNVLDVMVHIDPEDDASAKPSLDLPDRAFLLRYLDERLDGALPRGQKTVLHYLNGKVEAEIYLDRAFCSDPDKVVALQRRVDALLRDDPYFRSIVLRRLNAL</sequence>